<dbReference type="AlphaFoldDB" id="A0A164K9A5"/>
<feature type="compositionally biased region" description="Low complexity" evidence="1">
    <location>
        <begin position="167"/>
        <end position="185"/>
    </location>
</feature>
<reference evidence="3 4" key="1">
    <citation type="submission" date="2016-04" db="EMBL/GenBank/DDBJ databases">
        <authorList>
            <person name="Evans L.H."/>
            <person name="Alamgir A."/>
            <person name="Owens N."/>
            <person name="Weber N.D."/>
            <person name="Virtaneva K."/>
            <person name="Barbian K."/>
            <person name="Babar A."/>
            <person name="Rosenke K."/>
        </authorList>
    </citation>
    <scope>NUCLEOTIDE SEQUENCE [LARGE SCALE GENOMIC DNA]</scope>
    <source>
        <strain evidence="3 4">IFM 0406</strain>
    </source>
</reference>
<proteinExistence type="predicted"/>
<keyword evidence="4" id="KW-1185">Reference proteome</keyword>
<name>A0A164K9A5_9NOCA</name>
<keyword evidence="2" id="KW-1133">Transmembrane helix</keyword>
<protein>
    <submittedName>
        <fullName evidence="3">Uncharacterized protein</fullName>
    </submittedName>
</protein>
<evidence type="ECO:0000256" key="1">
    <source>
        <dbReference type="SAM" id="MobiDB-lite"/>
    </source>
</evidence>
<evidence type="ECO:0000313" key="3">
    <source>
        <dbReference type="EMBL" id="KZM71172.1"/>
    </source>
</evidence>
<evidence type="ECO:0000313" key="4">
    <source>
        <dbReference type="Proteomes" id="UP000076512"/>
    </source>
</evidence>
<sequence length="320" mass="32253">MEVRADADAVVVIAVAPDRVERPVVGRASVICEYLEAKGLRAHAVHVRGLREGTLWTSLRGRAVGGVVPALHRSPRTWSHRSRLPHLGGAALVVRLLVAACAAVAMLVCAVPALAAPPDGQPGVVIEPHSGGQAGVTAPPRIATPVAMSPSGADASTAVVSQDSTESAQAAPASSGRSAPSWSVSTGSTLVAEPASPAEPDTVRVGAVELPRPDWVPVSIAARERGWNTFLTDRAATAIAQAGLGDPRVDAVLGAAGGNPVPVPQELACVQTAATDPQALIPVAAEVAEPLVSAAVEPMAALAPQAADAIEGLLAQLPAI</sequence>
<dbReference type="EMBL" id="LWGR01000013">
    <property type="protein sequence ID" value="KZM71172.1"/>
    <property type="molecule type" value="Genomic_DNA"/>
</dbReference>
<evidence type="ECO:0000256" key="2">
    <source>
        <dbReference type="SAM" id="Phobius"/>
    </source>
</evidence>
<organism evidence="3 4">
    <name type="scientific">Nocardia terpenica</name>
    <dbReference type="NCBI Taxonomy" id="455432"/>
    <lineage>
        <taxon>Bacteria</taxon>
        <taxon>Bacillati</taxon>
        <taxon>Actinomycetota</taxon>
        <taxon>Actinomycetes</taxon>
        <taxon>Mycobacteriales</taxon>
        <taxon>Nocardiaceae</taxon>
        <taxon>Nocardia</taxon>
    </lineage>
</organism>
<comment type="caution">
    <text evidence="3">The sequence shown here is derived from an EMBL/GenBank/DDBJ whole genome shotgun (WGS) entry which is preliminary data.</text>
</comment>
<feature type="region of interest" description="Disordered" evidence="1">
    <location>
        <begin position="125"/>
        <end position="202"/>
    </location>
</feature>
<accession>A0A164K9A5</accession>
<feature type="transmembrane region" description="Helical" evidence="2">
    <location>
        <begin position="92"/>
        <end position="115"/>
    </location>
</feature>
<gene>
    <name evidence="3" type="ORF">AWN90_42480</name>
</gene>
<dbReference type="Proteomes" id="UP000076512">
    <property type="component" value="Unassembled WGS sequence"/>
</dbReference>
<keyword evidence="2" id="KW-0472">Membrane</keyword>
<keyword evidence="2" id="KW-0812">Transmembrane</keyword>